<organism evidence="1 2">
    <name type="scientific">Smallanthus sonchifolius</name>
    <dbReference type="NCBI Taxonomy" id="185202"/>
    <lineage>
        <taxon>Eukaryota</taxon>
        <taxon>Viridiplantae</taxon>
        <taxon>Streptophyta</taxon>
        <taxon>Embryophyta</taxon>
        <taxon>Tracheophyta</taxon>
        <taxon>Spermatophyta</taxon>
        <taxon>Magnoliopsida</taxon>
        <taxon>eudicotyledons</taxon>
        <taxon>Gunneridae</taxon>
        <taxon>Pentapetalae</taxon>
        <taxon>asterids</taxon>
        <taxon>campanulids</taxon>
        <taxon>Asterales</taxon>
        <taxon>Asteraceae</taxon>
        <taxon>Asteroideae</taxon>
        <taxon>Heliantheae alliance</taxon>
        <taxon>Millerieae</taxon>
        <taxon>Smallanthus</taxon>
    </lineage>
</organism>
<dbReference type="EMBL" id="CM042043">
    <property type="protein sequence ID" value="KAI3694083.1"/>
    <property type="molecule type" value="Genomic_DNA"/>
</dbReference>
<comment type="caution">
    <text evidence="1">The sequence shown here is derived from an EMBL/GenBank/DDBJ whole genome shotgun (WGS) entry which is preliminary data.</text>
</comment>
<reference evidence="1 2" key="2">
    <citation type="journal article" date="2022" name="Mol. Ecol. Resour.">
        <title>The genomes of chicory, endive, great burdock and yacon provide insights into Asteraceae paleo-polyploidization history and plant inulin production.</title>
        <authorList>
            <person name="Fan W."/>
            <person name="Wang S."/>
            <person name="Wang H."/>
            <person name="Wang A."/>
            <person name="Jiang F."/>
            <person name="Liu H."/>
            <person name="Zhao H."/>
            <person name="Xu D."/>
            <person name="Zhang Y."/>
        </authorList>
    </citation>
    <scope>NUCLEOTIDE SEQUENCE [LARGE SCALE GENOMIC DNA]</scope>
    <source>
        <strain evidence="2">cv. Yunnan</strain>
        <tissue evidence="1">Leaves</tissue>
    </source>
</reference>
<proteinExistence type="predicted"/>
<keyword evidence="2" id="KW-1185">Reference proteome</keyword>
<sequence>MIERAARTDVGAEVVRGTGVGKGNDSGIGITVMKETENMVEKGIGTEIVTVTAGSEKCEILPFIME</sequence>
<evidence type="ECO:0000313" key="2">
    <source>
        <dbReference type="Proteomes" id="UP001056120"/>
    </source>
</evidence>
<gene>
    <name evidence="1" type="ORF">L1987_77042</name>
</gene>
<accession>A0ACB8Z9R2</accession>
<name>A0ACB8Z9R2_9ASTR</name>
<reference evidence="2" key="1">
    <citation type="journal article" date="2022" name="Mol. Ecol. Resour.">
        <title>The genomes of chicory, endive, great burdock and yacon provide insights into Asteraceae palaeo-polyploidization history and plant inulin production.</title>
        <authorList>
            <person name="Fan W."/>
            <person name="Wang S."/>
            <person name="Wang H."/>
            <person name="Wang A."/>
            <person name="Jiang F."/>
            <person name="Liu H."/>
            <person name="Zhao H."/>
            <person name="Xu D."/>
            <person name="Zhang Y."/>
        </authorList>
    </citation>
    <scope>NUCLEOTIDE SEQUENCE [LARGE SCALE GENOMIC DNA]</scope>
    <source>
        <strain evidence="2">cv. Yunnan</strain>
    </source>
</reference>
<dbReference type="Proteomes" id="UP001056120">
    <property type="component" value="Linkage Group LG26"/>
</dbReference>
<protein>
    <submittedName>
        <fullName evidence="1">Uncharacterized protein</fullName>
    </submittedName>
</protein>
<evidence type="ECO:0000313" key="1">
    <source>
        <dbReference type="EMBL" id="KAI3694083.1"/>
    </source>
</evidence>